<keyword evidence="1 2" id="KW-0238">DNA-binding</keyword>
<dbReference type="PROSITE" id="PS51755">
    <property type="entry name" value="OMPR_PHOB"/>
    <property type="match status" value="1"/>
</dbReference>
<dbReference type="SMART" id="SM00862">
    <property type="entry name" value="Trans_reg_C"/>
    <property type="match status" value="1"/>
</dbReference>
<name>A0ABM6RXN5_9GAMM</name>
<feature type="domain" description="OmpR/PhoB-type" evidence="4">
    <location>
        <begin position="2"/>
        <end position="106"/>
    </location>
</feature>
<evidence type="ECO:0000313" key="6">
    <source>
        <dbReference type="Proteomes" id="UP000237673"/>
    </source>
</evidence>
<evidence type="ECO:0000256" key="3">
    <source>
        <dbReference type="SAM" id="Phobius"/>
    </source>
</evidence>
<keyword evidence="3" id="KW-0472">Membrane</keyword>
<keyword evidence="6" id="KW-1185">Reference proteome</keyword>
<organism evidence="5 6">
    <name type="scientific">Mixta calida</name>
    <dbReference type="NCBI Taxonomy" id="665913"/>
    <lineage>
        <taxon>Bacteria</taxon>
        <taxon>Pseudomonadati</taxon>
        <taxon>Pseudomonadota</taxon>
        <taxon>Gammaproteobacteria</taxon>
        <taxon>Enterobacterales</taxon>
        <taxon>Erwiniaceae</taxon>
        <taxon>Mixta</taxon>
    </lineage>
</organism>
<dbReference type="EMBL" id="CP026378">
    <property type="protein sequence ID" value="AUY23691.1"/>
    <property type="molecule type" value="Genomic_DNA"/>
</dbReference>
<evidence type="ECO:0000256" key="1">
    <source>
        <dbReference type="ARBA" id="ARBA00023125"/>
    </source>
</evidence>
<reference evidence="5 6" key="1">
    <citation type="submission" date="2018-01" db="EMBL/GenBank/DDBJ databases">
        <title>Complete and assembled Genome of Pantoea calida DSM22759T.</title>
        <authorList>
            <person name="Stevens M.J.A."/>
            <person name="Zurfluh K."/>
            <person name="Stephan R."/>
        </authorList>
    </citation>
    <scope>NUCLEOTIDE SEQUENCE [LARGE SCALE GENOMIC DNA]</scope>
    <source>
        <strain evidence="5 6">DSM 22759</strain>
    </source>
</reference>
<dbReference type="InterPro" id="IPR016032">
    <property type="entry name" value="Sig_transdc_resp-reg_C-effctor"/>
</dbReference>
<evidence type="ECO:0000259" key="4">
    <source>
        <dbReference type="PROSITE" id="PS51755"/>
    </source>
</evidence>
<gene>
    <name evidence="5" type="ORF">C2E16_01390</name>
</gene>
<accession>A0ABM6RXN5</accession>
<dbReference type="SUPFAM" id="SSF46894">
    <property type="entry name" value="C-terminal effector domain of the bipartite response regulators"/>
    <property type="match status" value="1"/>
</dbReference>
<feature type="transmembrane region" description="Helical" evidence="3">
    <location>
        <begin position="147"/>
        <end position="166"/>
    </location>
</feature>
<dbReference type="RefSeq" id="WP_084971242.1">
    <property type="nucleotide sequence ID" value="NZ_CAXOMJ010000002.1"/>
</dbReference>
<dbReference type="InterPro" id="IPR036388">
    <property type="entry name" value="WH-like_DNA-bd_sf"/>
</dbReference>
<evidence type="ECO:0000256" key="2">
    <source>
        <dbReference type="PROSITE-ProRule" id="PRU01091"/>
    </source>
</evidence>
<keyword evidence="3" id="KW-1133">Transmembrane helix</keyword>
<dbReference type="Proteomes" id="UP000237673">
    <property type="component" value="Chromosome"/>
</dbReference>
<evidence type="ECO:0000313" key="5">
    <source>
        <dbReference type="EMBL" id="AUY23691.1"/>
    </source>
</evidence>
<protein>
    <recommendedName>
        <fullName evidence="4">OmpR/PhoB-type domain-containing protein</fullName>
    </recommendedName>
</protein>
<keyword evidence="3" id="KW-0812">Transmembrane</keyword>
<sequence>MQPVYIINDVIYFCPEKKKLSIRRVETKEITLTQPAARCLEILLKTDGIVLQKELYDFAWGENGRNVSPNTLYQNISLIRRGLNQLQPEAGRWVITVPRKGFKIEQSITLVHSDDESPPQPEPTEAVKRLPGETDAFSALSPLLKPCLLVLPIALLLLFIFFILPVNTDVQTTINNYHKLEDIGECQLYVYKEKKVPLEAVNNMVHNYIDCLHYPYVYIVHNQPAKNIVLVSCQNPLTHDESACPSL</sequence>
<dbReference type="GeneID" id="84631790"/>
<dbReference type="Pfam" id="PF00486">
    <property type="entry name" value="Trans_reg_C"/>
    <property type="match status" value="1"/>
</dbReference>
<proteinExistence type="predicted"/>
<dbReference type="Gene3D" id="1.10.10.10">
    <property type="entry name" value="Winged helix-like DNA-binding domain superfamily/Winged helix DNA-binding domain"/>
    <property type="match status" value="1"/>
</dbReference>
<feature type="DNA-binding region" description="OmpR/PhoB-type" evidence="2">
    <location>
        <begin position="2"/>
        <end position="106"/>
    </location>
</feature>
<dbReference type="InterPro" id="IPR001867">
    <property type="entry name" value="OmpR/PhoB-type_DNA-bd"/>
</dbReference>